<dbReference type="InterPro" id="IPR043906">
    <property type="entry name" value="Gfo/Idh/MocA_OxRdtase_bact_C"/>
</dbReference>
<name>A0A7S7SPM6_PALFE</name>
<dbReference type="RefSeq" id="WP_194452954.1">
    <property type="nucleotide sequence ID" value="NZ_CP063849.1"/>
</dbReference>
<proteinExistence type="predicted"/>
<dbReference type="Pfam" id="PF19051">
    <property type="entry name" value="GFO_IDH_MocA_C2"/>
    <property type="match status" value="1"/>
</dbReference>
<evidence type="ECO:0000313" key="3">
    <source>
        <dbReference type="EMBL" id="QOY91300.1"/>
    </source>
</evidence>
<dbReference type="AlphaFoldDB" id="A0A7S7SPM6"/>
<evidence type="ECO:0000259" key="1">
    <source>
        <dbReference type="Pfam" id="PF01408"/>
    </source>
</evidence>
<feature type="domain" description="Gfo/Idh/MocA-like oxidoreductase bacterial type C-terminal" evidence="2">
    <location>
        <begin position="185"/>
        <end position="400"/>
    </location>
</feature>
<organism evidence="3 4">
    <name type="scientific">Paludibaculum fermentans</name>
    <dbReference type="NCBI Taxonomy" id="1473598"/>
    <lineage>
        <taxon>Bacteria</taxon>
        <taxon>Pseudomonadati</taxon>
        <taxon>Acidobacteriota</taxon>
        <taxon>Terriglobia</taxon>
        <taxon>Bryobacterales</taxon>
        <taxon>Bryobacteraceae</taxon>
        <taxon>Paludibaculum</taxon>
    </lineage>
</organism>
<dbReference type="Gene3D" id="3.40.50.720">
    <property type="entry name" value="NAD(P)-binding Rossmann-like Domain"/>
    <property type="match status" value="1"/>
</dbReference>
<dbReference type="Gene3D" id="3.30.360.10">
    <property type="entry name" value="Dihydrodipicolinate Reductase, domain 2"/>
    <property type="match status" value="1"/>
</dbReference>
<dbReference type="Pfam" id="PF01408">
    <property type="entry name" value="GFO_IDH_MocA"/>
    <property type="match status" value="1"/>
</dbReference>
<protein>
    <submittedName>
        <fullName evidence="3">Gfo/Idh/MocA family oxidoreductase</fullName>
    </submittedName>
</protein>
<accession>A0A7S7SPM6</accession>
<dbReference type="SUPFAM" id="SSF51735">
    <property type="entry name" value="NAD(P)-binding Rossmann-fold domains"/>
    <property type="match status" value="1"/>
</dbReference>
<dbReference type="KEGG" id="pfer:IRI77_15530"/>
<dbReference type="PANTHER" id="PTHR43818:SF5">
    <property type="entry name" value="OXIDOREDUCTASE FAMILY PROTEIN"/>
    <property type="match status" value="1"/>
</dbReference>
<evidence type="ECO:0000313" key="4">
    <source>
        <dbReference type="Proteomes" id="UP000593892"/>
    </source>
</evidence>
<dbReference type="PANTHER" id="PTHR43818">
    <property type="entry name" value="BCDNA.GH03377"/>
    <property type="match status" value="1"/>
</dbReference>
<dbReference type="InterPro" id="IPR036291">
    <property type="entry name" value="NAD(P)-bd_dom_sf"/>
</dbReference>
<dbReference type="SUPFAM" id="SSF55347">
    <property type="entry name" value="Glyceraldehyde-3-phosphate dehydrogenase-like, C-terminal domain"/>
    <property type="match status" value="1"/>
</dbReference>
<dbReference type="InterPro" id="IPR050463">
    <property type="entry name" value="Gfo/Idh/MocA_oxidrdct_glycsds"/>
</dbReference>
<dbReference type="EMBL" id="CP063849">
    <property type="protein sequence ID" value="QOY91300.1"/>
    <property type="molecule type" value="Genomic_DNA"/>
</dbReference>
<dbReference type="Proteomes" id="UP000593892">
    <property type="component" value="Chromosome"/>
</dbReference>
<sequence length="405" mass="45250">MNRRVFLATALSSSRIFGANDRLRIGFIGLGGRAQWLLKNEKFPGAEIVAMADCFLPQCDKAAGLQPEFAQVTKYQDYRKLLEKEKLDAVFIETTTHARALIALQAMQLGLDVYAEKPLTLTVEEGQLLVKAVERYKRVLQTGTQQRSIPINAWASKFIREGGLGKVREVIACNFEPPKMWTARAGQPAPAGLDWDLWCNQTELRPFHDELRGRWAWYWDYDGGGQSWGVSGWGTHALDQVQCALGTDTTGPVEIWLEGEGERPAVMMKYASGTVLKMNGKPRPDHSDLGAIFVGEKGTLEIKRGTLVADAGLLKDAPQDTVEGPGENSFHIANFLDCIRTRKQPNAWVEAGHRSTSVCHLTNMCRELGRKLRWDPVAEQFIDDAEASRKLARPRRKGYELPKIA</sequence>
<keyword evidence="4" id="KW-1185">Reference proteome</keyword>
<feature type="domain" description="Gfo/Idh/MocA-like oxidoreductase N-terminal" evidence="1">
    <location>
        <begin position="23"/>
        <end position="143"/>
    </location>
</feature>
<dbReference type="InterPro" id="IPR000683">
    <property type="entry name" value="Gfo/Idh/MocA-like_OxRdtase_N"/>
</dbReference>
<evidence type="ECO:0000259" key="2">
    <source>
        <dbReference type="Pfam" id="PF19051"/>
    </source>
</evidence>
<dbReference type="GO" id="GO:0000166">
    <property type="term" value="F:nucleotide binding"/>
    <property type="evidence" value="ECO:0007669"/>
    <property type="project" value="InterPro"/>
</dbReference>
<gene>
    <name evidence="3" type="ORF">IRI77_15530</name>
</gene>
<reference evidence="3 4" key="1">
    <citation type="submission" date="2020-10" db="EMBL/GenBank/DDBJ databases">
        <title>Complete genome sequence of Paludibaculum fermentans P105T, a facultatively anaerobic acidobacterium capable of dissimilatory Fe(III) reduction.</title>
        <authorList>
            <person name="Dedysh S.N."/>
            <person name="Beletsky A.V."/>
            <person name="Kulichevskaya I.S."/>
            <person name="Mardanov A.V."/>
            <person name="Ravin N.V."/>
        </authorList>
    </citation>
    <scope>NUCLEOTIDE SEQUENCE [LARGE SCALE GENOMIC DNA]</scope>
    <source>
        <strain evidence="3 4">P105</strain>
    </source>
</reference>